<dbReference type="InterPro" id="IPR006143">
    <property type="entry name" value="RND_pump_MFP"/>
</dbReference>
<dbReference type="PANTHER" id="PTHR30469:SF37">
    <property type="entry name" value="RAGD PROTEIN"/>
    <property type="match status" value="1"/>
</dbReference>
<accession>A0A345P807</accession>
<feature type="coiled-coil region" evidence="4">
    <location>
        <begin position="123"/>
        <end position="187"/>
    </location>
</feature>
<organism evidence="9 10">
    <name type="scientific">Aquirhabdus parva</name>
    <dbReference type="NCBI Taxonomy" id="2283318"/>
    <lineage>
        <taxon>Bacteria</taxon>
        <taxon>Pseudomonadati</taxon>
        <taxon>Pseudomonadota</taxon>
        <taxon>Gammaproteobacteria</taxon>
        <taxon>Moraxellales</taxon>
        <taxon>Moraxellaceae</taxon>
        <taxon>Aquirhabdus</taxon>
    </lineage>
</organism>
<keyword evidence="5" id="KW-1133">Transmembrane helix</keyword>
<keyword evidence="5" id="KW-0812">Transmembrane</keyword>
<keyword evidence="5" id="KW-0472">Membrane</keyword>
<comment type="similarity">
    <text evidence="2">Belongs to the membrane fusion protein (MFP) (TC 8.A.1) family.</text>
</comment>
<dbReference type="InterPro" id="IPR058627">
    <property type="entry name" value="MdtA-like_C"/>
</dbReference>
<keyword evidence="4" id="KW-0175">Coiled coil</keyword>
<sequence>MSEQSPQGIPQISSKKLGVVGAGAGIVLALVVAIGLVSRASSSTQLKDWTEAQTIPTVSITVPADSQSKATLDLPGQLSAYSQAQIYARASGYLKSWKVDIGDHVKAGQVIAEIETPDLDQQLAQAKADMANTQAALTLAKATASRWKALPADATSPQEVDEKNSALAAQLAQLKSAQANVDRLQTLQKFKYITAPFDGIVTARNTDIGALINANGSSSNGLPLFEISDTRKLRVSVNVPQSDVAGIKVGTEATLTTPTHQGQTFTAKVSAFSQSVNANAGTTLVQFEVNNTDGLLLPGGFVNASIDQHSTPAAARLQVPSSALLFDKNGLRVATVDQNNHVVFKTITIARDAGKFIVVGSGLAATDRVISNPPDGLAAGDSVKIATAPKPDTKA</sequence>
<dbReference type="RefSeq" id="WP_114899524.1">
    <property type="nucleotide sequence ID" value="NZ_CP031222.1"/>
</dbReference>
<evidence type="ECO:0000256" key="5">
    <source>
        <dbReference type="SAM" id="Phobius"/>
    </source>
</evidence>
<dbReference type="Gene3D" id="2.40.420.20">
    <property type="match status" value="1"/>
</dbReference>
<dbReference type="Proteomes" id="UP000253940">
    <property type="component" value="Chromosome"/>
</dbReference>
<dbReference type="InterPro" id="IPR058625">
    <property type="entry name" value="MdtA-like_BSH"/>
</dbReference>
<feature type="domain" description="Multidrug resistance protein MdtA-like C-terminal permuted SH3" evidence="8">
    <location>
        <begin position="319"/>
        <end position="370"/>
    </location>
</feature>
<name>A0A345P807_9GAMM</name>
<evidence type="ECO:0000256" key="1">
    <source>
        <dbReference type="ARBA" id="ARBA00004196"/>
    </source>
</evidence>
<dbReference type="FunFam" id="2.40.30.170:FF:000010">
    <property type="entry name" value="Efflux RND transporter periplasmic adaptor subunit"/>
    <property type="match status" value="1"/>
</dbReference>
<evidence type="ECO:0000256" key="4">
    <source>
        <dbReference type="SAM" id="Coils"/>
    </source>
</evidence>
<dbReference type="InterPro" id="IPR058792">
    <property type="entry name" value="Beta-barrel_RND_2"/>
</dbReference>
<dbReference type="Gene3D" id="2.40.30.170">
    <property type="match status" value="1"/>
</dbReference>
<reference evidence="9 10" key="1">
    <citation type="submission" date="2018-07" db="EMBL/GenBank/DDBJ databases">
        <title>Genome sequencing of Moraxellaceae gen. HYN0046.</title>
        <authorList>
            <person name="Kim M."/>
            <person name="Yi H."/>
        </authorList>
    </citation>
    <scope>NUCLEOTIDE SEQUENCE [LARGE SCALE GENOMIC DNA]</scope>
    <source>
        <strain evidence="9 10">HYN0046</strain>
    </source>
</reference>
<feature type="transmembrane region" description="Helical" evidence="5">
    <location>
        <begin position="17"/>
        <end position="37"/>
    </location>
</feature>
<dbReference type="EMBL" id="CP031222">
    <property type="protein sequence ID" value="AXI03416.1"/>
    <property type="molecule type" value="Genomic_DNA"/>
</dbReference>
<evidence type="ECO:0000259" key="7">
    <source>
        <dbReference type="Pfam" id="PF25954"/>
    </source>
</evidence>
<dbReference type="Pfam" id="PF25954">
    <property type="entry name" value="Beta-barrel_RND_2"/>
    <property type="match status" value="1"/>
</dbReference>
<comment type="subcellular location">
    <subcellularLocation>
        <location evidence="1">Cell envelope</location>
    </subcellularLocation>
</comment>
<dbReference type="SUPFAM" id="SSF111369">
    <property type="entry name" value="HlyD-like secretion proteins"/>
    <property type="match status" value="1"/>
</dbReference>
<dbReference type="Gene3D" id="1.10.287.470">
    <property type="entry name" value="Helix hairpin bin"/>
    <property type="match status" value="1"/>
</dbReference>
<keyword evidence="10" id="KW-1185">Reference proteome</keyword>
<dbReference type="PANTHER" id="PTHR30469">
    <property type="entry name" value="MULTIDRUG RESISTANCE PROTEIN MDTA"/>
    <property type="match status" value="1"/>
</dbReference>
<proteinExistence type="inferred from homology"/>
<dbReference type="Pfam" id="PF25917">
    <property type="entry name" value="BSH_RND"/>
    <property type="match status" value="1"/>
</dbReference>
<feature type="domain" description="Multidrug resistance protein MdtA-like barrel-sandwich hybrid" evidence="6">
    <location>
        <begin position="83"/>
        <end position="218"/>
    </location>
</feature>
<gene>
    <name evidence="9" type="ORF">HYN46_11560</name>
</gene>
<evidence type="ECO:0000256" key="2">
    <source>
        <dbReference type="ARBA" id="ARBA00009477"/>
    </source>
</evidence>
<protein>
    <submittedName>
        <fullName evidence="9">Efflux RND transporter periplasmic adaptor subunit</fullName>
    </submittedName>
</protein>
<dbReference type="NCBIfam" id="TIGR01730">
    <property type="entry name" value="RND_mfp"/>
    <property type="match status" value="1"/>
</dbReference>
<dbReference type="AlphaFoldDB" id="A0A345P807"/>
<dbReference type="Pfam" id="PF25967">
    <property type="entry name" value="RND-MFP_C"/>
    <property type="match status" value="1"/>
</dbReference>
<evidence type="ECO:0000313" key="9">
    <source>
        <dbReference type="EMBL" id="AXI03416.1"/>
    </source>
</evidence>
<feature type="domain" description="CusB-like beta-barrel" evidence="7">
    <location>
        <begin position="235"/>
        <end position="309"/>
    </location>
</feature>
<evidence type="ECO:0000256" key="3">
    <source>
        <dbReference type="ARBA" id="ARBA00022448"/>
    </source>
</evidence>
<dbReference type="KEGG" id="mbah:HYN46_11560"/>
<evidence type="ECO:0000313" key="10">
    <source>
        <dbReference type="Proteomes" id="UP000253940"/>
    </source>
</evidence>
<evidence type="ECO:0000259" key="8">
    <source>
        <dbReference type="Pfam" id="PF25967"/>
    </source>
</evidence>
<dbReference type="Gene3D" id="2.40.50.100">
    <property type="match status" value="1"/>
</dbReference>
<dbReference type="GO" id="GO:1990281">
    <property type="term" value="C:efflux pump complex"/>
    <property type="evidence" value="ECO:0007669"/>
    <property type="project" value="TreeGrafter"/>
</dbReference>
<dbReference type="OrthoDB" id="7265739at2"/>
<evidence type="ECO:0000259" key="6">
    <source>
        <dbReference type="Pfam" id="PF25917"/>
    </source>
</evidence>
<dbReference type="GO" id="GO:0015562">
    <property type="term" value="F:efflux transmembrane transporter activity"/>
    <property type="evidence" value="ECO:0007669"/>
    <property type="project" value="TreeGrafter"/>
</dbReference>
<keyword evidence="3" id="KW-0813">Transport</keyword>